<sequence>MTYQKIFDLKFRKRVPTMELKNRYPNELAKISRIALLELPVSELKILVRKENELKRLLTLKKFLFKNSSA</sequence>
<evidence type="ECO:0000313" key="2">
    <source>
        <dbReference type="Proteomes" id="UP000178187"/>
    </source>
</evidence>
<dbReference type="Proteomes" id="UP000178187">
    <property type="component" value="Unassembled WGS sequence"/>
</dbReference>
<name>A0A1G1L1R4_9BACT</name>
<accession>A0A1G1L1R4</accession>
<evidence type="ECO:0000313" key="1">
    <source>
        <dbReference type="EMBL" id="OGW99092.1"/>
    </source>
</evidence>
<gene>
    <name evidence="1" type="ORF">A3G33_05555</name>
</gene>
<protein>
    <submittedName>
        <fullName evidence="1">Uncharacterized protein</fullName>
    </submittedName>
</protein>
<dbReference type="AlphaFoldDB" id="A0A1G1L1R4"/>
<reference evidence="1 2" key="1">
    <citation type="journal article" date="2016" name="Nat. Commun.">
        <title>Thousands of microbial genomes shed light on interconnected biogeochemical processes in an aquifer system.</title>
        <authorList>
            <person name="Anantharaman K."/>
            <person name="Brown C.T."/>
            <person name="Hug L.A."/>
            <person name="Sharon I."/>
            <person name="Castelle C.J."/>
            <person name="Probst A.J."/>
            <person name="Thomas B.C."/>
            <person name="Singh A."/>
            <person name="Wilkins M.J."/>
            <person name="Karaoz U."/>
            <person name="Brodie E.L."/>
            <person name="Williams K.H."/>
            <person name="Hubbard S.S."/>
            <person name="Banfield J.F."/>
        </authorList>
    </citation>
    <scope>NUCLEOTIDE SEQUENCE [LARGE SCALE GENOMIC DNA]</scope>
</reference>
<comment type="caution">
    <text evidence="1">The sequence shown here is derived from an EMBL/GenBank/DDBJ whole genome shotgun (WGS) entry which is preliminary data.</text>
</comment>
<organism evidence="1 2">
    <name type="scientific">Candidatus Danuiimicrobium aquiferis</name>
    <dbReference type="NCBI Taxonomy" id="1801832"/>
    <lineage>
        <taxon>Bacteria</taxon>
        <taxon>Pseudomonadati</taxon>
        <taxon>Candidatus Omnitrophota</taxon>
        <taxon>Candidatus Danuiimicrobium</taxon>
    </lineage>
</organism>
<proteinExistence type="predicted"/>
<dbReference type="EMBL" id="MHFR01000015">
    <property type="protein sequence ID" value="OGW99092.1"/>
    <property type="molecule type" value="Genomic_DNA"/>
</dbReference>